<evidence type="ECO:0000256" key="1">
    <source>
        <dbReference type="ARBA" id="ARBA00010759"/>
    </source>
</evidence>
<protein>
    <recommendedName>
        <fullName evidence="5">Peptide deformylase</fullName>
        <shortName evidence="5">PDF</shortName>
        <ecNumber evidence="5">3.5.1.88</ecNumber>
    </recommendedName>
    <alternativeName>
        <fullName evidence="5">Polypeptide deformylase</fullName>
    </alternativeName>
</protein>
<dbReference type="NCBIfam" id="NF001159">
    <property type="entry name" value="PRK00150.1-3"/>
    <property type="match status" value="1"/>
</dbReference>
<feature type="binding site" evidence="5">
    <location>
        <position position="103"/>
    </location>
    <ligand>
        <name>Fe cation</name>
        <dbReference type="ChEBI" id="CHEBI:24875"/>
    </ligand>
</feature>
<feature type="binding site" evidence="5">
    <location>
        <position position="149"/>
    </location>
    <ligand>
        <name>Fe cation</name>
        <dbReference type="ChEBI" id="CHEBI:24875"/>
    </ligand>
</feature>
<dbReference type="GO" id="GO:0046872">
    <property type="term" value="F:metal ion binding"/>
    <property type="evidence" value="ECO:0007669"/>
    <property type="project" value="UniProtKB-KW"/>
</dbReference>
<sequence length="160" mass="17439">MSNVAAVAQRGEAILTLTAAEVQASEIGSEWLIALSETLHATMLERQGVGIAAPQIYVSKRVIIVASRANLRYPDAPEMEAIVMVNPVITSRSTTTVLGEEGCLSVPNARGQVPRAEQIHVRYLTLQGEVKEKTLNGFPARIVQHEVDHLNGILFTERLE</sequence>
<comment type="catalytic activity">
    <reaction evidence="5">
        <text>N-terminal N-formyl-L-methionyl-[peptide] + H2O = N-terminal L-methionyl-[peptide] + formate</text>
        <dbReference type="Rhea" id="RHEA:24420"/>
        <dbReference type="Rhea" id="RHEA-COMP:10639"/>
        <dbReference type="Rhea" id="RHEA-COMP:10640"/>
        <dbReference type="ChEBI" id="CHEBI:15377"/>
        <dbReference type="ChEBI" id="CHEBI:15740"/>
        <dbReference type="ChEBI" id="CHEBI:49298"/>
        <dbReference type="ChEBI" id="CHEBI:64731"/>
        <dbReference type="EC" id="3.5.1.88"/>
    </reaction>
</comment>
<feature type="active site" evidence="5">
    <location>
        <position position="146"/>
    </location>
</feature>
<reference evidence="6 7" key="1">
    <citation type="submission" date="2017-02" db="EMBL/GenBank/DDBJ databases">
        <title>Acinetobacter sp. ANC 4945, whole genome shotgun sequencing project.</title>
        <authorList>
            <person name="Radolfova-Krizova L."/>
            <person name="Al Atrouni A."/>
            <person name="Nemec A."/>
        </authorList>
    </citation>
    <scope>NUCLEOTIDE SEQUENCE [LARGE SCALE GENOMIC DNA]</scope>
    <source>
        <strain evidence="6 7">ANC 4945</strain>
    </source>
</reference>
<keyword evidence="3 5" id="KW-0378">Hydrolase</keyword>
<gene>
    <name evidence="5" type="primary">def</name>
    <name evidence="6" type="ORF">B1202_15055</name>
</gene>
<dbReference type="SUPFAM" id="SSF56420">
    <property type="entry name" value="Peptide deformylase"/>
    <property type="match status" value="1"/>
</dbReference>
<dbReference type="PRINTS" id="PR01576">
    <property type="entry name" value="PDEFORMYLASE"/>
</dbReference>
<dbReference type="Proteomes" id="UP000191160">
    <property type="component" value="Unassembled WGS sequence"/>
</dbReference>
<evidence type="ECO:0000256" key="2">
    <source>
        <dbReference type="ARBA" id="ARBA00022723"/>
    </source>
</evidence>
<proteinExistence type="inferred from homology"/>
<comment type="cofactor">
    <cofactor evidence="5">
        <name>Fe(2+)</name>
        <dbReference type="ChEBI" id="CHEBI:29033"/>
    </cofactor>
    <text evidence="5">Binds 1 Fe(2+) ion.</text>
</comment>
<dbReference type="HAMAP" id="MF_00163">
    <property type="entry name" value="Pep_deformylase"/>
    <property type="match status" value="1"/>
</dbReference>
<comment type="caution">
    <text evidence="6">The sequence shown here is derived from an EMBL/GenBank/DDBJ whole genome shotgun (WGS) entry which is preliminary data.</text>
</comment>
<dbReference type="InterPro" id="IPR023635">
    <property type="entry name" value="Peptide_deformylase"/>
</dbReference>
<dbReference type="RefSeq" id="WP_078191410.1">
    <property type="nucleotide sequence ID" value="NZ_JAMCOZ010000001.1"/>
</dbReference>
<evidence type="ECO:0000256" key="3">
    <source>
        <dbReference type="ARBA" id="ARBA00022801"/>
    </source>
</evidence>
<dbReference type="PIRSF" id="PIRSF004749">
    <property type="entry name" value="Pep_def"/>
    <property type="match status" value="1"/>
</dbReference>
<name>A0A1T1GR60_9GAMM</name>
<accession>A0A1T1GR60</accession>
<dbReference type="EC" id="3.5.1.88" evidence="5"/>
<keyword evidence="4 5" id="KW-0648">Protein biosynthesis</keyword>
<dbReference type="PANTHER" id="PTHR10458">
    <property type="entry name" value="PEPTIDE DEFORMYLASE"/>
    <property type="match status" value="1"/>
</dbReference>
<dbReference type="Pfam" id="PF01327">
    <property type="entry name" value="Pep_deformylase"/>
    <property type="match status" value="1"/>
</dbReference>
<dbReference type="NCBIfam" id="TIGR00079">
    <property type="entry name" value="pept_deformyl"/>
    <property type="match status" value="1"/>
</dbReference>
<keyword evidence="7" id="KW-1185">Reference proteome</keyword>
<feature type="binding site" evidence="5">
    <location>
        <position position="145"/>
    </location>
    <ligand>
        <name>Fe cation</name>
        <dbReference type="ChEBI" id="CHEBI:24875"/>
    </ligand>
</feature>
<evidence type="ECO:0000313" key="6">
    <source>
        <dbReference type="EMBL" id="OOV80046.1"/>
    </source>
</evidence>
<dbReference type="EMBL" id="MVKX01000011">
    <property type="protein sequence ID" value="OOV80046.1"/>
    <property type="molecule type" value="Genomic_DNA"/>
</dbReference>
<evidence type="ECO:0000256" key="5">
    <source>
        <dbReference type="HAMAP-Rule" id="MF_00163"/>
    </source>
</evidence>
<keyword evidence="5" id="KW-0408">Iron</keyword>
<comment type="function">
    <text evidence="5">Removes the formyl group from the N-terminal Met of newly synthesized proteins. Requires at least a dipeptide for an efficient rate of reaction. N-terminal L-methionine is a prerequisite for activity but the enzyme has broad specificity at other positions.</text>
</comment>
<comment type="similarity">
    <text evidence="1 5">Belongs to the polypeptide deformylase family.</text>
</comment>
<dbReference type="GO" id="GO:0006412">
    <property type="term" value="P:translation"/>
    <property type="evidence" value="ECO:0007669"/>
    <property type="project" value="UniProtKB-UniRule"/>
</dbReference>
<organism evidence="6 7">
    <name type="scientific">Acinetobacter amyesii</name>
    <dbReference type="NCBI Taxonomy" id="2942470"/>
    <lineage>
        <taxon>Bacteria</taxon>
        <taxon>Pseudomonadati</taxon>
        <taxon>Pseudomonadota</taxon>
        <taxon>Gammaproteobacteria</taxon>
        <taxon>Moraxellales</taxon>
        <taxon>Moraxellaceae</taxon>
        <taxon>Acinetobacter</taxon>
    </lineage>
</organism>
<dbReference type="Gene3D" id="3.90.45.10">
    <property type="entry name" value="Peptide deformylase"/>
    <property type="match status" value="1"/>
</dbReference>
<dbReference type="FunFam" id="3.90.45.10:FF:000003">
    <property type="entry name" value="Peptide deformylase"/>
    <property type="match status" value="1"/>
</dbReference>
<evidence type="ECO:0000256" key="4">
    <source>
        <dbReference type="ARBA" id="ARBA00022917"/>
    </source>
</evidence>
<dbReference type="GO" id="GO:0042586">
    <property type="term" value="F:peptide deformylase activity"/>
    <property type="evidence" value="ECO:0007669"/>
    <property type="project" value="UniProtKB-UniRule"/>
</dbReference>
<keyword evidence="2 5" id="KW-0479">Metal-binding</keyword>
<dbReference type="CDD" id="cd00487">
    <property type="entry name" value="Pep_deformylase"/>
    <property type="match status" value="1"/>
</dbReference>
<dbReference type="InterPro" id="IPR036821">
    <property type="entry name" value="Peptide_deformylase_sf"/>
</dbReference>
<dbReference type="AlphaFoldDB" id="A0A1T1GR60"/>
<dbReference type="PANTHER" id="PTHR10458:SF22">
    <property type="entry name" value="PEPTIDE DEFORMYLASE"/>
    <property type="match status" value="1"/>
</dbReference>
<evidence type="ECO:0000313" key="7">
    <source>
        <dbReference type="Proteomes" id="UP000191160"/>
    </source>
</evidence>